<keyword evidence="3" id="KW-1185">Reference proteome</keyword>
<evidence type="ECO:0000313" key="3">
    <source>
        <dbReference type="Proteomes" id="UP000053647"/>
    </source>
</evidence>
<gene>
    <name evidence="2" type="ORF">PAXINDRAFT_141634</name>
</gene>
<sequence length="375" mass="43356">MNQSTIELYPDERESIANHLPRDNVMEVFVEYIFNNMPAHLIYLADDGWKLVGRAELCDLFQPIRSPDEASLSKEQIIERLVKPALKFAIFSHRWFNQGEPTFQDMMRGENLEGAAYEKLLEFCAKAELHKCLLAWSDTCCIDKTSSAELQEAIRSMFDWYRNAHICIAHLSDSDKDGDITKDRWFTRGWTLQELLAPARMKFYDKSWQDFTAAPNDKDHTQMLDALCRATGIPKRDLEHFVPATARVQEKMYWASKRRTTKIEDAAYSLMGIFDVSIPVVYGEGHVSFHRLVEEIMRRCDELWVFAWAGPSSGQGNTNAIPRSPRCYSHANFTGFPPDEFDPVSRIELHGDRDFFSDTTRLEDQAYLRKGKMNP</sequence>
<evidence type="ECO:0000259" key="1">
    <source>
        <dbReference type="Pfam" id="PF06985"/>
    </source>
</evidence>
<dbReference type="PANTHER" id="PTHR10622:SF10">
    <property type="entry name" value="HET DOMAIN-CONTAINING PROTEIN"/>
    <property type="match status" value="1"/>
</dbReference>
<organism evidence="2 3">
    <name type="scientific">Paxillus involutus ATCC 200175</name>
    <dbReference type="NCBI Taxonomy" id="664439"/>
    <lineage>
        <taxon>Eukaryota</taxon>
        <taxon>Fungi</taxon>
        <taxon>Dikarya</taxon>
        <taxon>Basidiomycota</taxon>
        <taxon>Agaricomycotina</taxon>
        <taxon>Agaricomycetes</taxon>
        <taxon>Agaricomycetidae</taxon>
        <taxon>Boletales</taxon>
        <taxon>Paxilineae</taxon>
        <taxon>Paxillaceae</taxon>
        <taxon>Paxillus</taxon>
    </lineage>
</organism>
<reference evidence="2 3" key="1">
    <citation type="submission" date="2014-06" db="EMBL/GenBank/DDBJ databases">
        <authorList>
            <consortium name="DOE Joint Genome Institute"/>
            <person name="Kuo A."/>
            <person name="Kohler A."/>
            <person name="Nagy L.G."/>
            <person name="Floudas D."/>
            <person name="Copeland A."/>
            <person name="Barry K.W."/>
            <person name="Cichocki N."/>
            <person name="Veneault-Fourrey C."/>
            <person name="LaButti K."/>
            <person name="Lindquist E.A."/>
            <person name="Lipzen A."/>
            <person name="Lundell T."/>
            <person name="Morin E."/>
            <person name="Murat C."/>
            <person name="Sun H."/>
            <person name="Tunlid A."/>
            <person name="Henrissat B."/>
            <person name="Grigoriev I.V."/>
            <person name="Hibbett D.S."/>
            <person name="Martin F."/>
            <person name="Nordberg H.P."/>
            <person name="Cantor M.N."/>
            <person name="Hua S.X."/>
        </authorList>
    </citation>
    <scope>NUCLEOTIDE SEQUENCE [LARGE SCALE GENOMIC DNA]</scope>
    <source>
        <strain evidence="2 3">ATCC 200175</strain>
    </source>
</reference>
<dbReference type="AlphaFoldDB" id="A0A0C9T9J9"/>
<feature type="non-terminal residue" evidence="2">
    <location>
        <position position="1"/>
    </location>
</feature>
<dbReference type="OrthoDB" id="5122891at2759"/>
<dbReference type="EMBL" id="KN821407">
    <property type="protein sequence ID" value="KIJ04917.1"/>
    <property type="molecule type" value="Genomic_DNA"/>
</dbReference>
<accession>A0A0C9T9J9</accession>
<dbReference type="Proteomes" id="UP000053647">
    <property type="component" value="Unassembled WGS sequence"/>
</dbReference>
<dbReference type="HOGENOM" id="CLU_000288_138_1_1"/>
<name>A0A0C9T9J9_PAXIN</name>
<protein>
    <recommendedName>
        <fullName evidence="1">Heterokaryon incompatibility domain-containing protein</fullName>
    </recommendedName>
</protein>
<reference evidence="3" key="2">
    <citation type="submission" date="2015-01" db="EMBL/GenBank/DDBJ databases">
        <title>Evolutionary Origins and Diversification of the Mycorrhizal Mutualists.</title>
        <authorList>
            <consortium name="DOE Joint Genome Institute"/>
            <consortium name="Mycorrhizal Genomics Consortium"/>
            <person name="Kohler A."/>
            <person name="Kuo A."/>
            <person name="Nagy L.G."/>
            <person name="Floudas D."/>
            <person name="Copeland A."/>
            <person name="Barry K.W."/>
            <person name="Cichocki N."/>
            <person name="Veneault-Fourrey C."/>
            <person name="LaButti K."/>
            <person name="Lindquist E.A."/>
            <person name="Lipzen A."/>
            <person name="Lundell T."/>
            <person name="Morin E."/>
            <person name="Murat C."/>
            <person name="Riley R."/>
            <person name="Ohm R."/>
            <person name="Sun H."/>
            <person name="Tunlid A."/>
            <person name="Henrissat B."/>
            <person name="Grigoriev I.V."/>
            <person name="Hibbett D.S."/>
            <person name="Martin F."/>
        </authorList>
    </citation>
    <scope>NUCLEOTIDE SEQUENCE [LARGE SCALE GENOMIC DNA]</scope>
    <source>
        <strain evidence="3">ATCC 200175</strain>
    </source>
</reference>
<dbReference type="InterPro" id="IPR010730">
    <property type="entry name" value="HET"/>
</dbReference>
<feature type="domain" description="Heterokaryon incompatibility" evidence="1">
    <location>
        <begin position="91"/>
        <end position="178"/>
    </location>
</feature>
<evidence type="ECO:0000313" key="2">
    <source>
        <dbReference type="EMBL" id="KIJ04917.1"/>
    </source>
</evidence>
<dbReference type="Pfam" id="PF06985">
    <property type="entry name" value="HET"/>
    <property type="match status" value="1"/>
</dbReference>
<dbReference type="PANTHER" id="PTHR10622">
    <property type="entry name" value="HET DOMAIN-CONTAINING PROTEIN"/>
    <property type="match status" value="1"/>
</dbReference>
<proteinExistence type="predicted"/>